<evidence type="ECO:0000313" key="3">
    <source>
        <dbReference type="Proteomes" id="UP000294865"/>
    </source>
</evidence>
<dbReference type="Pfam" id="PF05656">
    <property type="entry name" value="DUF805"/>
    <property type="match status" value="1"/>
</dbReference>
<dbReference type="AlphaFoldDB" id="A0A4V3BG58"/>
<keyword evidence="1" id="KW-1133">Transmembrane helix</keyword>
<protein>
    <submittedName>
        <fullName evidence="2">DUF805 domain-containing protein</fullName>
    </submittedName>
</protein>
<dbReference type="EMBL" id="SDQG01000002">
    <property type="protein sequence ID" value="TDM17236.1"/>
    <property type="molecule type" value="Genomic_DNA"/>
</dbReference>
<organism evidence="2 3">
    <name type="scientific">Macrococcoides canis</name>
    <dbReference type="NCBI Taxonomy" id="1855823"/>
    <lineage>
        <taxon>Bacteria</taxon>
        <taxon>Bacillati</taxon>
        <taxon>Bacillota</taxon>
        <taxon>Bacilli</taxon>
        <taxon>Bacillales</taxon>
        <taxon>Staphylococcaceae</taxon>
        <taxon>Macrococcoides</taxon>
    </lineage>
</organism>
<evidence type="ECO:0000256" key="1">
    <source>
        <dbReference type="SAM" id="Phobius"/>
    </source>
</evidence>
<feature type="transmembrane region" description="Helical" evidence="1">
    <location>
        <begin position="139"/>
        <end position="161"/>
    </location>
</feature>
<name>A0A4V3BG58_9STAP</name>
<keyword evidence="1" id="KW-0812">Transmembrane</keyword>
<sequence length="196" mass="22412">MYEKKMGAWQAYKLYWKNVFNYKGRARRAEYWWPNLFNYIISLLLQLLMYIVGGVLVAVVGNSANGDAAFIPIILLYILILLFGLATFFPSLSVQVRRLHDRGYSGWIYLGIIIASILILVVTFVGVSVSMGSSEQFTSVQGIILFIGFVLVFIANLWLFIQNVSDSKPEVNKWGPNPKKVDQQHINTQEQSIYQY</sequence>
<proteinExistence type="predicted"/>
<accession>A0A4V3BG58</accession>
<dbReference type="RefSeq" id="WP_133419396.1">
    <property type="nucleotide sequence ID" value="NZ_SDGR01000003.1"/>
</dbReference>
<dbReference type="PANTHER" id="PTHR34980">
    <property type="entry name" value="INNER MEMBRANE PROTEIN-RELATED-RELATED"/>
    <property type="match status" value="1"/>
</dbReference>
<evidence type="ECO:0000313" key="2">
    <source>
        <dbReference type="EMBL" id="TDM17236.1"/>
    </source>
</evidence>
<reference evidence="2 3" key="1">
    <citation type="submission" date="2019-01" db="EMBL/GenBank/DDBJ databases">
        <title>Draft genome sequences of Macrococcus caseolyticus, Macrococcus canis, Macrococcus bohemicus and Macrococcus goetzii.</title>
        <authorList>
            <person name="Mazhar S."/>
            <person name="Altermann E."/>
            <person name="Hill C."/>
            <person name="Mcauliffe O."/>
        </authorList>
    </citation>
    <scope>NUCLEOTIDE SEQUENCE [LARGE SCALE GENOMIC DNA]</scope>
    <source>
        <strain evidence="2 3">DPC7162</strain>
    </source>
</reference>
<keyword evidence="1" id="KW-0472">Membrane</keyword>
<feature type="transmembrane region" description="Helical" evidence="1">
    <location>
        <begin position="69"/>
        <end position="94"/>
    </location>
</feature>
<dbReference type="Proteomes" id="UP000294865">
    <property type="component" value="Unassembled WGS sequence"/>
</dbReference>
<feature type="transmembrane region" description="Helical" evidence="1">
    <location>
        <begin position="106"/>
        <end position="127"/>
    </location>
</feature>
<dbReference type="PANTHER" id="PTHR34980:SF2">
    <property type="entry name" value="INNER MEMBRANE PROTEIN YHAH-RELATED"/>
    <property type="match status" value="1"/>
</dbReference>
<dbReference type="GO" id="GO:0005886">
    <property type="term" value="C:plasma membrane"/>
    <property type="evidence" value="ECO:0007669"/>
    <property type="project" value="TreeGrafter"/>
</dbReference>
<feature type="transmembrane region" description="Helical" evidence="1">
    <location>
        <begin position="36"/>
        <end position="57"/>
    </location>
</feature>
<dbReference type="InterPro" id="IPR008523">
    <property type="entry name" value="DUF805"/>
</dbReference>
<comment type="caution">
    <text evidence="2">The sequence shown here is derived from an EMBL/GenBank/DDBJ whole genome shotgun (WGS) entry which is preliminary data.</text>
</comment>
<gene>
    <name evidence="2" type="ORF">ETI04_04880</name>
</gene>